<evidence type="ECO:0000313" key="3">
    <source>
        <dbReference type="EMBL" id="GKV17273.1"/>
    </source>
</evidence>
<evidence type="ECO:0000313" key="4">
    <source>
        <dbReference type="Proteomes" id="UP001054252"/>
    </source>
</evidence>
<keyword evidence="4" id="KW-1185">Reference proteome</keyword>
<dbReference type="InterPro" id="IPR056764">
    <property type="entry name" value="LbH_EIF2B3/5"/>
</dbReference>
<comment type="caution">
    <text evidence="3">The sequence shown here is derived from an EMBL/GenBank/DDBJ whole genome shotgun (WGS) entry which is preliminary data.</text>
</comment>
<dbReference type="InterPro" id="IPR051956">
    <property type="entry name" value="eIF2B_epsilon"/>
</dbReference>
<accession>A0AAV5JRJ4</accession>
<dbReference type="AlphaFoldDB" id="A0AAV5JRJ4"/>
<proteinExistence type="predicted"/>
<dbReference type="InterPro" id="IPR011004">
    <property type="entry name" value="Trimer_LpxA-like_sf"/>
</dbReference>
<dbReference type="EMBL" id="BPVZ01000047">
    <property type="protein sequence ID" value="GKV17273.1"/>
    <property type="molecule type" value="Genomic_DNA"/>
</dbReference>
<protein>
    <recommendedName>
        <fullName evidence="2">EIF2B subunit epsilon/gamma LbH domain-containing protein</fullName>
    </recommendedName>
</protein>
<gene>
    <name evidence="3" type="ORF">SLEP1_g27802</name>
</gene>
<evidence type="ECO:0000259" key="2">
    <source>
        <dbReference type="Pfam" id="PF25084"/>
    </source>
</evidence>
<reference evidence="3 4" key="1">
    <citation type="journal article" date="2021" name="Commun. Biol.">
        <title>The genome of Shorea leprosula (Dipterocarpaceae) highlights the ecological relevance of drought in aseasonal tropical rainforests.</title>
        <authorList>
            <person name="Ng K.K.S."/>
            <person name="Kobayashi M.J."/>
            <person name="Fawcett J.A."/>
            <person name="Hatakeyama M."/>
            <person name="Paape T."/>
            <person name="Ng C.H."/>
            <person name="Ang C.C."/>
            <person name="Tnah L.H."/>
            <person name="Lee C.T."/>
            <person name="Nishiyama T."/>
            <person name="Sese J."/>
            <person name="O'Brien M.J."/>
            <person name="Copetti D."/>
            <person name="Mohd Noor M.I."/>
            <person name="Ong R.C."/>
            <person name="Putra M."/>
            <person name="Sireger I.Z."/>
            <person name="Indrioko S."/>
            <person name="Kosugi Y."/>
            <person name="Izuno A."/>
            <person name="Isagi Y."/>
            <person name="Lee S.L."/>
            <person name="Shimizu K.K."/>
        </authorList>
    </citation>
    <scope>NUCLEOTIDE SEQUENCE [LARGE SCALE GENOMIC DNA]</scope>
    <source>
        <strain evidence="3">214</strain>
    </source>
</reference>
<evidence type="ECO:0000256" key="1">
    <source>
        <dbReference type="ARBA" id="ARBA00022490"/>
    </source>
</evidence>
<dbReference type="PANTHER" id="PTHR45887">
    <property type="entry name" value="TRANSLATION INITIATION FACTOR EIF-2B SUBUNIT EPSILON"/>
    <property type="match status" value="1"/>
</dbReference>
<dbReference type="PANTHER" id="PTHR45887:SF1">
    <property type="entry name" value="TRANSLATION INITIATION FACTOR EIF-2B SUBUNIT EPSILON"/>
    <property type="match status" value="1"/>
</dbReference>
<keyword evidence="1" id="KW-0963">Cytoplasm</keyword>
<sequence>MGAQRKGISVGGSYIWNNVTIEDGCELKHARVCDGVIIKSGAVLEPDVVSSFKVVVGPKFVVPAYSKVSLLPQPSKIVMRN</sequence>
<dbReference type="Pfam" id="PF25084">
    <property type="entry name" value="LbH_EIF2B"/>
    <property type="match status" value="1"/>
</dbReference>
<dbReference type="GO" id="GO:0003743">
    <property type="term" value="F:translation initiation factor activity"/>
    <property type="evidence" value="ECO:0007669"/>
    <property type="project" value="TreeGrafter"/>
</dbReference>
<dbReference type="GO" id="GO:0005085">
    <property type="term" value="F:guanyl-nucleotide exchange factor activity"/>
    <property type="evidence" value="ECO:0007669"/>
    <property type="project" value="TreeGrafter"/>
</dbReference>
<dbReference type="GO" id="GO:0031369">
    <property type="term" value="F:translation initiation factor binding"/>
    <property type="evidence" value="ECO:0007669"/>
    <property type="project" value="TreeGrafter"/>
</dbReference>
<feature type="domain" description="EIF2B subunit epsilon/gamma LbH" evidence="2">
    <location>
        <begin position="7"/>
        <end position="62"/>
    </location>
</feature>
<name>A0AAV5JRJ4_9ROSI</name>
<dbReference type="GO" id="GO:0005851">
    <property type="term" value="C:eukaryotic translation initiation factor 2B complex"/>
    <property type="evidence" value="ECO:0007669"/>
    <property type="project" value="TreeGrafter"/>
</dbReference>
<dbReference type="SUPFAM" id="SSF51161">
    <property type="entry name" value="Trimeric LpxA-like enzymes"/>
    <property type="match status" value="1"/>
</dbReference>
<dbReference type="Gene3D" id="2.160.10.10">
    <property type="entry name" value="Hexapeptide repeat proteins"/>
    <property type="match status" value="1"/>
</dbReference>
<dbReference type="Proteomes" id="UP001054252">
    <property type="component" value="Unassembled WGS sequence"/>
</dbReference>
<organism evidence="3 4">
    <name type="scientific">Rubroshorea leprosula</name>
    <dbReference type="NCBI Taxonomy" id="152421"/>
    <lineage>
        <taxon>Eukaryota</taxon>
        <taxon>Viridiplantae</taxon>
        <taxon>Streptophyta</taxon>
        <taxon>Embryophyta</taxon>
        <taxon>Tracheophyta</taxon>
        <taxon>Spermatophyta</taxon>
        <taxon>Magnoliopsida</taxon>
        <taxon>eudicotyledons</taxon>
        <taxon>Gunneridae</taxon>
        <taxon>Pentapetalae</taxon>
        <taxon>rosids</taxon>
        <taxon>malvids</taxon>
        <taxon>Malvales</taxon>
        <taxon>Dipterocarpaceae</taxon>
        <taxon>Rubroshorea</taxon>
    </lineage>
</organism>